<dbReference type="Proteomes" id="UP000576260">
    <property type="component" value="Chromosome"/>
</dbReference>
<name>A0A7H1C5C5_9PAST</name>
<dbReference type="AlphaFoldDB" id="A0A7H1C5C5"/>
<organism evidence="1 2">
    <name type="scientific">Mannheimia bovis</name>
    <dbReference type="NCBI Taxonomy" id="2770636"/>
    <lineage>
        <taxon>Bacteria</taxon>
        <taxon>Pseudomonadati</taxon>
        <taxon>Pseudomonadota</taxon>
        <taxon>Gammaproteobacteria</taxon>
        <taxon>Pasteurellales</taxon>
        <taxon>Pasteurellaceae</taxon>
        <taxon>Mannheimia</taxon>
    </lineage>
</organism>
<evidence type="ECO:0000313" key="2">
    <source>
        <dbReference type="Proteomes" id="UP000576260"/>
    </source>
</evidence>
<protein>
    <submittedName>
        <fullName evidence="1">Transposase</fullName>
    </submittedName>
</protein>
<dbReference type="KEGG" id="mbos:ICJ55_01475"/>
<reference evidence="1 2" key="1">
    <citation type="submission" date="2020-09" db="EMBL/GenBank/DDBJ databases">
        <title>Mannheimia bovis sp.nov., isolated from a cow.</title>
        <authorList>
            <person name="Li F."/>
        </authorList>
    </citation>
    <scope>NUCLEOTIDE SEQUENCE [LARGE SCALE GENOMIC DNA]</scope>
    <source>
        <strain evidence="1 2">ZY190616</strain>
    </source>
</reference>
<sequence>MDYTSGKQTYKQLADKYHCSVRTIQRYIEKSPKNKLNLPQNKKLNSVMDTTFFHRDFGILVLMDSNIKKVIAHYTVKTEKDIYYKTALNRLREKGYIIQSVTCDGRRRLLKDVFDTPTQMCQFHMIAIVMRKLRIKHKSVAGKELKIIVKTLTKSTKNTFYKTLHLWYLKHQDFLNERSEYPNEKGYYPYKHREVRGAYASLKRYQDYLFSFEKHPHLNIEKTTNRIASLFKELKQKLSNHNGLTKKHKVMFIKDFLNKKSW</sequence>
<accession>A0A7H1C5C5</accession>
<keyword evidence="2" id="KW-1185">Reference proteome</keyword>
<dbReference type="EMBL" id="CP061280">
    <property type="protein sequence ID" value="QNS16180.1"/>
    <property type="molecule type" value="Genomic_DNA"/>
</dbReference>
<evidence type="ECO:0000313" key="1">
    <source>
        <dbReference type="EMBL" id="QNS16180.1"/>
    </source>
</evidence>
<gene>
    <name evidence="1" type="ORF">ICJ55_01475</name>
</gene>
<proteinExistence type="predicted"/>